<dbReference type="RefSeq" id="WP_073549531.1">
    <property type="nucleotide sequence ID" value="NZ_CAWMVK010000042.1"/>
</dbReference>
<comment type="caution">
    <text evidence="1">The sequence shown here is derived from an EMBL/GenBank/DDBJ whole genome shotgun (WGS) entry which is preliminary data.</text>
</comment>
<dbReference type="Proteomes" id="UP000185984">
    <property type="component" value="Unassembled WGS sequence"/>
</dbReference>
<proteinExistence type="predicted"/>
<accession>A0A1U7HS38</accession>
<reference evidence="1 2" key="1">
    <citation type="submission" date="2016-11" db="EMBL/GenBank/DDBJ databases">
        <title>Draft Genome Sequences of Nine Cyanobacterial Strains from Diverse Habitats.</title>
        <authorList>
            <person name="Zhu T."/>
            <person name="Hou S."/>
            <person name="Lu X."/>
            <person name="Hess W.R."/>
        </authorList>
    </citation>
    <scope>NUCLEOTIDE SEQUENCE [LARGE SCALE GENOMIC DNA]</scope>
    <source>
        <strain evidence="1 2">5.2 s.c.1</strain>
    </source>
</reference>
<gene>
    <name evidence="1" type="ORF">NIES1031_11575</name>
</gene>
<dbReference type="AlphaFoldDB" id="A0A1U7HS38"/>
<organism evidence="1 2">
    <name type="scientific">Chroogloeocystis siderophila 5.2 s.c.1</name>
    <dbReference type="NCBI Taxonomy" id="247279"/>
    <lineage>
        <taxon>Bacteria</taxon>
        <taxon>Bacillati</taxon>
        <taxon>Cyanobacteriota</taxon>
        <taxon>Cyanophyceae</taxon>
        <taxon>Oscillatoriophycideae</taxon>
        <taxon>Chroococcales</taxon>
        <taxon>Chroococcaceae</taxon>
        <taxon>Chroogloeocystis</taxon>
    </lineage>
</organism>
<sequence length="66" mass="7484">MNSQLKVPNLETKVKSVSKLTVVMLVTESLKANACVIECWFWNVNPTAANAKQFPGWLYRLPFTQV</sequence>
<dbReference type="OrthoDB" id="9761852at2"/>
<name>A0A1U7HS38_9CHRO</name>
<dbReference type="STRING" id="247279.NIES1031_11575"/>
<dbReference type="EMBL" id="MRCC01000008">
    <property type="protein sequence ID" value="OKH26387.1"/>
    <property type="molecule type" value="Genomic_DNA"/>
</dbReference>
<protein>
    <submittedName>
        <fullName evidence="1">Uncharacterized protein</fullName>
    </submittedName>
</protein>
<evidence type="ECO:0000313" key="2">
    <source>
        <dbReference type="Proteomes" id="UP000185984"/>
    </source>
</evidence>
<keyword evidence="2" id="KW-1185">Reference proteome</keyword>
<evidence type="ECO:0000313" key="1">
    <source>
        <dbReference type="EMBL" id="OKH26387.1"/>
    </source>
</evidence>